<feature type="domain" description="ISXO2-like transposase" evidence="1">
    <location>
        <begin position="48"/>
        <end position="186"/>
    </location>
</feature>
<dbReference type="EMBL" id="JBFDAA010000012">
    <property type="protein sequence ID" value="KAL1123121.1"/>
    <property type="molecule type" value="Genomic_DNA"/>
</dbReference>
<dbReference type="InterPro" id="IPR024445">
    <property type="entry name" value="Tnp_ISXO2-like"/>
</dbReference>
<evidence type="ECO:0000259" key="1">
    <source>
        <dbReference type="SMART" id="SM01126"/>
    </source>
</evidence>
<dbReference type="Pfam" id="PF12762">
    <property type="entry name" value="DDE_Tnp_IS1595"/>
    <property type="match status" value="1"/>
</dbReference>
<organism evidence="2 3">
    <name type="scientific">Ranatra chinensis</name>
    <dbReference type="NCBI Taxonomy" id="642074"/>
    <lineage>
        <taxon>Eukaryota</taxon>
        <taxon>Metazoa</taxon>
        <taxon>Ecdysozoa</taxon>
        <taxon>Arthropoda</taxon>
        <taxon>Hexapoda</taxon>
        <taxon>Insecta</taxon>
        <taxon>Pterygota</taxon>
        <taxon>Neoptera</taxon>
        <taxon>Paraneoptera</taxon>
        <taxon>Hemiptera</taxon>
        <taxon>Heteroptera</taxon>
        <taxon>Panheteroptera</taxon>
        <taxon>Nepomorpha</taxon>
        <taxon>Nepidae</taxon>
        <taxon>Ranatrinae</taxon>
        <taxon>Ranatra</taxon>
    </lineage>
</organism>
<accession>A0ABD0Y6U4</accession>
<evidence type="ECO:0000313" key="3">
    <source>
        <dbReference type="Proteomes" id="UP001558652"/>
    </source>
</evidence>
<dbReference type="AlphaFoldDB" id="A0ABD0Y6U4"/>
<sequence>MALTYEILMGTPRNNIHHELQVNPATITDWTHFVRETMVDYLEDHSESVGGPGMIVEVEESKFGKRKYSRGYYVEGQWVLGGIERGSGRTFLVPVHDRSSETLTECIKQWVLPGTTIYTDCWNARDRLGGEGYNYLTVKHSLHFVDPSTGTHASTVGMWQHFKHSAPGSGGGKGSFENYLAQYLFDRLVKSDDEDVYLRFLYIVRQIDWSTMTTGGSKQRNDEEIDDNSE</sequence>
<protein>
    <recommendedName>
        <fullName evidence="1">ISXO2-like transposase domain-containing protein</fullName>
    </recommendedName>
</protein>
<dbReference type="Proteomes" id="UP001558652">
    <property type="component" value="Unassembled WGS sequence"/>
</dbReference>
<dbReference type="SMART" id="SM01126">
    <property type="entry name" value="DDE_Tnp_IS1595"/>
    <property type="match status" value="1"/>
</dbReference>
<keyword evidence="3" id="KW-1185">Reference proteome</keyword>
<name>A0ABD0Y6U4_9HEMI</name>
<dbReference type="InterPro" id="IPR053164">
    <property type="entry name" value="IS1016-like_transposase"/>
</dbReference>
<gene>
    <name evidence="2" type="ORF">AAG570_002209</name>
</gene>
<evidence type="ECO:0000313" key="2">
    <source>
        <dbReference type="EMBL" id="KAL1123121.1"/>
    </source>
</evidence>
<dbReference type="PANTHER" id="PTHR47163">
    <property type="entry name" value="DDE_TNP_IS1595 DOMAIN-CONTAINING PROTEIN"/>
    <property type="match status" value="1"/>
</dbReference>
<reference evidence="2 3" key="1">
    <citation type="submission" date="2024-07" db="EMBL/GenBank/DDBJ databases">
        <title>Chromosome-level genome assembly of the water stick insect Ranatra chinensis (Heteroptera: Nepidae).</title>
        <authorList>
            <person name="Liu X."/>
        </authorList>
    </citation>
    <scope>NUCLEOTIDE SEQUENCE [LARGE SCALE GENOMIC DNA]</scope>
    <source>
        <strain evidence="2">Cailab_2021Rc</strain>
        <tissue evidence="2">Muscle</tissue>
    </source>
</reference>
<comment type="caution">
    <text evidence="2">The sequence shown here is derived from an EMBL/GenBank/DDBJ whole genome shotgun (WGS) entry which is preliminary data.</text>
</comment>
<proteinExistence type="predicted"/>
<dbReference type="PANTHER" id="PTHR47163:SF2">
    <property type="entry name" value="SI:DKEY-17M8.2"/>
    <property type="match status" value="1"/>
</dbReference>